<comment type="caution">
    <text evidence="2">The sequence shown here is derived from an EMBL/GenBank/DDBJ whole genome shotgun (WGS) entry which is preliminary data.</text>
</comment>
<organism evidence="2 3">
    <name type="scientific">Microvirga makkahensis</name>
    <dbReference type="NCBI Taxonomy" id="1128670"/>
    <lineage>
        <taxon>Bacteria</taxon>
        <taxon>Pseudomonadati</taxon>
        <taxon>Pseudomonadota</taxon>
        <taxon>Alphaproteobacteria</taxon>
        <taxon>Hyphomicrobiales</taxon>
        <taxon>Methylobacteriaceae</taxon>
        <taxon>Microvirga</taxon>
    </lineage>
</organism>
<dbReference type="Pfam" id="PF12706">
    <property type="entry name" value="Lactamase_B_2"/>
    <property type="match status" value="1"/>
</dbReference>
<dbReference type="InterPro" id="IPR001279">
    <property type="entry name" value="Metallo-B-lactamas"/>
</dbReference>
<reference evidence="2 3" key="2">
    <citation type="submission" date="2020-01" db="EMBL/GenBank/DDBJ databases">
        <title>Microvirga sp. nov., an arsenate reduction bacterium isolated from Tibet hotspring sediments.</title>
        <authorList>
            <person name="Xian W.-D."/>
            <person name="Li W.-J."/>
        </authorList>
    </citation>
    <scope>NUCLEOTIDE SEQUENCE [LARGE SCALE GENOMIC DNA]</scope>
    <source>
        <strain evidence="2 3">KCTC 23863</strain>
    </source>
</reference>
<dbReference type="PANTHER" id="PTHR15032">
    <property type="entry name" value="N-ACYL-PHOSPHATIDYLETHANOLAMINE-HYDROLYZING PHOSPHOLIPASE D"/>
    <property type="match status" value="1"/>
</dbReference>
<reference evidence="2 3" key="1">
    <citation type="submission" date="2019-12" db="EMBL/GenBank/DDBJ databases">
        <authorList>
            <person name="Yuan C.-G."/>
        </authorList>
    </citation>
    <scope>NUCLEOTIDE SEQUENCE [LARGE SCALE GENOMIC DNA]</scope>
    <source>
        <strain evidence="2 3">KCTC 23863</strain>
    </source>
</reference>
<dbReference type="AlphaFoldDB" id="A0A7X3MPN4"/>
<protein>
    <recommendedName>
        <fullName evidence="1">Metallo-beta-lactamase domain-containing protein</fullName>
    </recommendedName>
</protein>
<dbReference type="SUPFAM" id="SSF56281">
    <property type="entry name" value="Metallo-hydrolase/oxidoreductase"/>
    <property type="match status" value="1"/>
</dbReference>
<evidence type="ECO:0000313" key="2">
    <source>
        <dbReference type="EMBL" id="MXQ10860.1"/>
    </source>
</evidence>
<dbReference type="InterPro" id="IPR036866">
    <property type="entry name" value="RibonucZ/Hydroxyglut_hydro"/>
</dbReference>
<gene>
    <name evidence="2" type="ORF">GR328_05230</name>
</gene>
<dbReference type="Proteomes" id="UP000436483">
    <property type="component" value="Unassembled WGS sequence"/>
</dbReference>
<dbReference type="PANTHER" id="PTHR15032:SF4">
    <property type="entry name" value="N-ACYL-PHOSPHATIDYLETHANOLAMINE-HYDROLYZING PHOSPHOLIPASE D"/>
    <property type="match status" value="1"/>
</dbReference>
<dbReference type="EMBL" id="WURB01000003">
    <property type="protein sequence ID" value="MXQ10860.1"/>
    <property type="molecule type" value="Genomic_DNA"/>
</dbReference>
<evidence type="ECO:0000259" key="1">
    <source>
        <dbReference type="Pfam" id="PF12706"/>
    </source>
</evidence>
<evidence type="ECO:0000313" key="3">
    <source>
        <dbReference type="Proteomes" id="UP000436483"/>
    </source>
</evidence>
<proteinExistence type="predicted"/>
<dbReference type="GO" id="GO:0005737">
    <property type="term" value="C:cytoplasm"/>
    <property type="evidence" value="ECO:0007669"/>
    <property type="project" value="TreeGrafter"/>
</dbReference>
<feature type="domain" description="Metallo-beta-lactamase" evidence="1">
    <location>
        <begin position="139"/>
        <end position="340"/>
    </location>
</feature>
<name>A0A7X3MPN4_9HYPH</name>
<sequence>MNRIVCGTSLRQLQRRPKCCSVIRADRGATVLSRRGFIQLSGSLPFLSAASRANSAPGSFYYRGPPSDHFDGRRFFNPGGEPSRSFVDFLHWQLTKNSVPWPEVYPSPFQDRPPLRVGKRDLRISFVGHSTFLIQIAGHNILTDPIWSERASPVPFAGPRRHNPPGIPFESLPQIDTVLISHNHYDHLDLPTLARLWERDQPRIVAPLGNDTIIRAQHPEIAVTALDWGDRFALAPGLQVLVEAAHHWSARATNDRNHALWASFVVRARGHSVYFAGDTGYGGGRHFRAIAARHPRLDVALLPIGAYEPRWFMAPNHMNPEEAVRAFRILKAKFALGYHWGTFRLTDEGVDEPPQDLATALRAQGISVRRFAAMRPGQVWAS</sequence>
<dbReference type="OrthoDB" id="9805728at2"/>
<accession>A0A7X3MPN4</accession>
<keyword evidence="3" id="KW-1185">Reference proteome</keyword>
<dbReference type="Gene3D" id="3.60.15.10">
    <property type="entry name" value="Ribonuclease Z/Hydroxyacylglutathione hydrolase-like"/>
    <property type="match status" value="1"/>
</dbReference>